<keyword evidence="4 8" id="KW-0812">Transmembrane</keyword>
<reference evidence="9 10" key="1">
    <citation type="submission" date="2016-03" db="EMBL/GenBank/DDBJ databases">
        <title>Speciation and ecological success in dimly lit waters: horizontal gene transfer in a green sulfur bacteria bloom unveiled by metagenomic assembly.</title>
        <authorList>
            <person name="Llorens-Mares T."/>
            <person name="Liu Z."/>
            <person name="Allen L.Z."/>
            <person name="Rusch D.B."/>
            <person name="Craig M.T."/>
            <person name="Dupont C.L."/>
            <person name="Bryant D.A."/>
            <person name="Casamayor E.O."/>
        </authorList>
    </citation>
    <scope>NUCLEOTIDE SEQUENCE [LARGE SCALE GENOMIC DNA]</scope>
    <source>
        <strain evidence="9">CIII</strain>
    </source>
</reference>
<evidence type="ECO:0000256" key="5">
    <source>
        <dbReference type="ARBA" id="ARBA00022989"/>
    </source>
</evidence>
<dbReference type="RefSeq" id="WP_303680839.1">
    <property type="nucleotide sequence ID" value="NZ_LVWG01000015.1"/>
</dbReference>
<feature type="transmembrane region" description="Helical" evidence="8">
    <location>
        <begin position="121"/>
        <end position="142"/>
    </location>
</feature>
<evidence type="ECO:0000256" key="2">
    <source>
        <dbReference type="ARBA" id="ARBA00022475"/>
    </source>
</evidence>
<dbReference type="PANTHER" id="PTHR22926:SF3">
    <property type="entry name" value="UNDECAPRENYL-PHOSPHATE ALPHA-N-ACETYLGLUCOSAMINYL 1-PHOSPHATE TRANSFERASE"/>
    <property type="match status" value="1"/>
</dbReference>
<feature type="transmembrane region" description="Helical" evidence="8">
    <location>
        <begin position="66"/>
        <end position="84"/>
    </location>
</feature>
<dbReference type="GO" id="GO:0071555">
    <property type="term" value="P:cell wall organization"/>
    <property type="evidence" value="ECO:0007669"/>
    <property type="project" value="TreeGrafter"/>
</dbReference>
<feature type="transmembrane region" description="Helical" evidence="8">
    <location>
        <begin position="6"/>
        <end position="23"/>
    </location>
</feature>
<dbReference type="GO" id="GO:0046872">
    <property type="term" value="F:metal ion binding"/>
    <property type="evidence" value="ECO:0007669"/>
    <property type="project" value="UniProtKB-KW"/>
</dbReference>
<evidence type="ECO:0000256" key="1">
    <source>
        <dbReference type="ARBA" id="ARBA00004651"/>
    </source>
</evidence>
<dbReference type="GO" id="GO:0009103">
    <property type="term" value="P:lipopolysaccharide biosynthetic process"/>
    <property type="evidence" value="ECO:0007669"/>
    <property type="project" value="TreeGrafter"/>
</dbReference>
<dbReference type="InterPro" id="IPR000715">
    <property type="entry name" value="Glycosyl_transferase_4"/>
</dbReference>
<keyword evidence="6 8" id="KW-0472">Membrane</keyword>
<feature type="transmembrane region" description="Helical" evidence="8">
    <location>
        <begin position="96"/>
        <end position="115"/>
    </location>
</feature>
<feature type="transmembrane region" description="Helical" evidence="8">
    <location>
        <begin position="44"/>
        <end position="60"/>
    </location>
</feature>
<evidence type="ECO:0000313" key="9">
    <source>
        <dbReference type="EMBL" id="KZK75034.1"/>
    </source>
</evidence>
<keyword evidence="2" id="KW-1003">Cell membrane</keyword>
<keyword evidence="3 9" id="KW-0808">Transferase</keyword>
<evidence type="ECO:0000256" key="6">
    <source>
        <dbReference type="ARBA" id="ARBA00023136"/>
    </source>
</evidence>
<feature type="transmembrane region" description="Helical" evidence="8">
    <location>
        <begin position="321"/>
        <end position="339"/>
    </location>
</feature>
<dbReference type="GO" id="GO:0016780">
    <property type="term" value="F:phosphotransferase activity, for other substituted phosphate groups"/>
    <property type="evidence" value="ECO:0007669"/>
    <property type="project" value="InterPro"/>
</dbReference>
<feature type="binding site" evidence="7">
    <location>
        <position position="209"/>
    </location>
    <ligand>
        <name>Mg(2+)</name>
        <dbReference type="ChEBI" id="CHEBI:18420"/>
    </ligand>
</feature>
<feature type="binding site" evidence="7">
    <location>
        <position position="149"/>
    </location>
    <ligand>
        <name>Mg(2+)</name>
        <dbReference type="ChEBI" id="CHEBI:18420"/>
    </ligand>
</feature>
<evidence type="ECO:0000256" key="7">
    <source>
        <dbReference type="PIRSR" id="PIRSR600715-1"/>
    </source>
</evidence>
<dbReference type="AlphaFoldDB" id="A0A165MB47"/>
<feature type="transmembrane region" description="Helical" evidence="8">
    <location>
        <begin position="154"/>
        <end position="174"/>
    </location>
</feature>
<protein>
    <submittedName>
        <fullName evidence="9">Glycosyl transferase</fullName>
    </submittedName>
</protein>
<accession>A0A165MB47</accession>
<organism evidence="9 10">
    <name type="scientific">Pelodictyon luteolum</name>
    <dbReference type="NCBI Taxonomy" id="1100"/>
    <lineage>
        <taxon>Bacteria</taxon>
        <taxon>Pseudomonadati</taxon>
        <taxon>Chlorobiota</taxon>
        <taxon>Chlorobiia</taxon>
        <taxon>Chlorobiales</taxon>
        <taxon>Chlorobiaceae</taxon>
        <taxon>Chlorobium/Pelodictyon group</taxon>
        <taxon>Pelodictyon</taxon>
    </lineage>
</organism>
<gene>
    <name evidence="9" type="ORF">A3K90_08940</name>
</gene>
<dbReference type="Pfam" id="PF00953">
    <property type="entry name" value="Glycos_transf_4"/>
    <property type="match status" value="1"/>
</dbReference>
<evidence type="ECO:0000313" key="10">
    <source>
        <dbReference type="Proteomes" id="UP000076481"/>
    </source>
</evidence>
<keyword evidence="5 8" id="KW-1133">Transmembrane helix</keyword>
<feature type="transmembrane region" description="Helical" evidence="8">
    <location>
        <begin position="295"/>
        <end position="315"/>
    </location>
</feature>
<keyword evidence="7" id="KW-0460">Magnesium</keyword>
<dbReference type="CDD" id="cd06912">
    <property type="entry name" value="GT_MraY_like"/>
    <property type="match status" value="1"/>
</dbReference>
<dbReference type="Proteomes" id="UP000076481">
    <property type="component" value="Unassembled WGS sequence"/>
</dbReference>
<dbReference type="GO" id="GO:0044038">
    <property type="term" value="P:cell wall macromolecule biosynthetic process"/>
    <property type="evidence" value="ECO:0007669"/>
    <property type="project" value="TreeGrafter"/>
</dbReference>
<evidence type="ECO:0000256" key="4">
    <source>
        <dbReference type="ARBA" id="ARBA00022692"/>
    </source>
</evidence>
<comment type="subcellular location">
    <subcellularLocation>
        <location evidence="1">Cell membrane</location>
        <topology evidence="1">Multi-pass membrane protein</topology>
    </subcellularLocation>
</comment>
<evidence type="ECO:0000256" key="8">
    <source>
        <dbReference type="SAM" id="Phobius"/>
    </source>
</evidence>
<feature type="transmembrane region" description="Helical" evidence="8">
    <location>
        <begin position="212"/>
        <end position="230"/>
    </location>
</feature>
<sequence>MLAPAISSFAISLLIVLTSKWHGRHSYDTNEGVQKFHTSPTPRIGGLAMFPALIVAALLLPQASGALLNSLIIAAIPAFSAGLIEDFTKKVSVRNRLLATMVSGLCAWWLTGYSLNRIEVIGIDVLLAWLPVSVSFTTFAVAGIANATNIIDGFNGLASGTVMICFGAFAMIAAEVGDLVLMQLCIALIIVIAGFFLLNFPFGKLFMGDGGAYLLGFLLAWVAVMLPMRNAGISKWSSLLVCSYPIIETLFSMARRYWNKSHPGQPDSEHLHSLIKVKLVRRYFHFLPQSLRNGLVSPFCWIFAVATSSIAVMHYGSKPVLITAGVAALVLYAAVHGLLMRSGSGRDAGAGSHAPLTGD</sequence>
<dbReference type="PANTHER" id="PTHR22926">
    <property type="entry name" value="PHOSPHO-N-ACETYLMURAMOYL-PENTAPEPTIDE-TRANSFERASE"/>
    <property type="match status" value="1"/>
</dbReference>
<evidence type="ECO:0000256" key="3">
    <source>
        <dbReference type="ARBA" id="ARBA00022679"/>
    </source>
</evidence>
<comment type="cofactor">
    <cofactor evidence="7">
        <name>Mg(2+)</name>
        <dbReference type="ChEBI" id="CHEBI:18420"/>
    </cofactor>
</comment>
<dbReference type="GO" id="GO:0005886">
    <property type="term" value="C:plasma membrane"/>
    <property type="evidence" value="ECO:0007669"/>
    <property type="project" value="UniProtKB-SubCell"/>
</dbReference>
<proteinExistence type="predicted"/>
<keyword evidence="7" id="KW-0479">Metal-binding</keyword>
<comment type="caution">
    <text evidence="9">The sequence shown here is derived from an EMBL/GenBank/DDBJ whole genome shotgun (WGS) entry which is preliminary data.</text>
</comment>
<feature type="transmembrane region" description="Helical" evidence="8">
    <location>
        <begin position="180"/>
        <end position="200"/>
    </location>
</feature>
<name>A0A165MB47_PELLU</name>
<dbReference type="EMBL" id="LVWG01000015">
    <property type="protein sequence ID" value="KZK75034.1"/>
    <property type="molecule type" value="Genomic_DNA"/>
</dbReference>